<reference evidence="1 2" key="1">
    <citation type="submission" date="2018-05" db="EMBL/GenBank/DDBJ databases">
        <title>Genome sequencing and assembly of the regulated plant pathogen Lachnellula willkommii and related sister species for the development of diagnostic species identification markers.</title>
        <authorList>
            <person name="Giroux E."/>
            <person name="Bilodeau G."/>
        </authorList>
    </citation>
    <scope>NUCLEOTIDE SEQUENCE [LARGE SCALE GENOMIC DNA]</scope>
    <source>
        <strain evidence="1 2">CBS 172.35</strain>
    </source>
</reference>
<dbReference type="AlphaFoldDB" id="A0A559MDN6"/>
<comment type="caution">
    <text evidence="1">The sequence shown here is derived from an EMBL/GenBank/DDBJ whole genome shotgun (WGS) entry which is preliminary data.</text>
</comment>
<dbReference type="Proteomes" id="UP000315522">
    <property type="component" value="Unassembled WGS sequence"/>
</dbReference>
<organism evidence="1 2">
    <name type="scientific">Lachnellula willkommii</name>
    <dbReference type="NCBI Taxonomy" id="215461"/>
    <lineage>
        <taxon>Eukaryota</taxon>
        <taxon>Fungi</taxon>
        <taxon>Dikarya</taxon>
        <taxon>Ascomycota</taxon>
        <taxon>Pezizomycotina</taxon>
        <taxon>Leotiomycetes</taxon>
        <taxon>Helotiales</taxon>
        <taxon>Lachnaceae</taxon>
        <taxon>Lachnellula</taxon>
    </lineage>
</organism>
<accession>A0A559MDN6</accession>
<evidence type="ECO:0000313" key="2">
    <source>
        <dbReference type="Proteomes" id="UP000315522"/>
    </source>
</evidence>
<keyword evidence="2" id="KW-1185">Reference proteome</keyword>
<evidence type="ECO:0000313" key="1">
    <source>
        <dbReference type="EMBL" id="TVY91078.1"/>
    </source>
</evidence>
<name>A0A559MDN6_9HELO</name>
<proteinExistence type="predicted"/>
<dbReference type="EMBL" id="QGML01000655">
    <property type="protein sequence ID" value="TVY91078.1"/>
    <property type="molecule type" value="Genomic_DNA"/>
</dbReference>
<gene>
    <name evidence="1" type="ORF">LAWI1_G002837</name>
</gene>
<sequence>MCIGHGHDYMDDRQASKKGPLAISRLRRWYIGTYTEIADTKLGHMDKNGFENVIAEFAPKDRAIFTGTFRDNDIMYDGMIKAFDRAIGCLGIEVQATA</sequence>
<protein>
    <submittedName>
        <fullName evidence="1">Uncharacterized protein</fullName>
    </submittedName>
</protein>